<feature type="region of interest" description="Disordered" evidence="1">
    <location>
        <begin position="1"/>
        <end position="20"/>
    </location>
</feature>
<name>A0A8J3C7A5_9PSEU</name>
<reference evidence="2" key="1">
    <citation type="journal article" date="2014" name="Int. J. Syst. Evol. Microbiol.">
        <title>Complete genome sequence of Corynebacterium casei LMG S-19264T (=DSM 44701T), isolated from a smear-ripened cheese.</title>
        <authorList>
            <consortium name="US DOE Joint Genome Institute (JGI-PGF)"/>
            <person name="Walter F."/>
            <person name="Albersmeier A."/>
            <person name="Kalinowski J."/>
            <person name="Ruckert C."/>
        </authorList>
    </citation>
    <scope>NUCLEOTIDE SEQUENCE</scope>
    <source>
        <strain evidence="2">CGMCC 4.5737</strain>
    </source>
</reference>
<dbReference type="AlphaFoldDB" id="A0A8J3C7A5"/>
<sequence>MLRKGFGAASVGPEQGAGTVTARRADVPCCDWLDQMLGGDQREVGAVGEGIDPRPAVSRTRRSGLMPVPLAAQACCGCVQEKLCGSQRGQTSTETDQPSSWAGSTTSTGLRISCRYRHSP</sequence>
<feature type="compositionally biased region" description="Polar residues" evidence="1">
    <location>
        <begin position="87"/>
        <end position="110"/>
    </location>
</feature>
<dbReference type="EMBL" id="BMMK01000006">
    <property type="protein sequence ID" value="GGM47329.1"/>
    <property type="molecule type" value="Genomic_DNA"/>
</dbReference>
<comment type="caution">
    <text evidence="2">The sequence shown here is derived from an EMBL/GenBank/DDBJ whole genome shotgun (WGS) entry which is preliminary data.</text>
</comment>
<evidence type="ECO:0000313" key="2">
    <source>
        <dbReference type="EMBL" id="GGM47329.1"/>
    </source>
</evidence>
<reference evidence="2" key="2">
    <citation type="submission" date="2020-09" db="EMBL/GenBank/DDBJ databases">
        <authorList>
            <person name="Sun Q."/>
            <person name="Zhou Y."/>
        </authorList>
    </citation>
    <scope>NUCLEOTIDE SEQUENCE</scope>
    <source>
        <strain evidence="2">CGMCC 4.5737</strain>
    </source>
</reference>
<accession>A0A8J3C7A5</accession>
<evidence type="ECO:0000313" key="3">
    <source>
        <dbReference type="Proteomes" id="UP000637578"/>
    </source>
</evidence>
<organism evidence="2 3">
    <name type="scientific">Longimycelium tulufanense</name>
    <dbReference type="NCBI Taxonomy" id="907463"/>
    <lineage>
        <taxon>Bacteria</taxon>
        <taxon>Bacillati</taxon>
        <taxon>Actinomycetota</taxon>
        <taxon>Actinomycetes</taxon>
        <taxon>Pseudonocardiales</taxon>
        <taxon>Pseudonocardiaceae</taxon>
        <taxon>Longimycelium</taxon>
    </lineage>
</organism>
<proteinExistence type="predicted"/>
<keyword evidence="3" id="KW-1185">Reference proteome</keyword>
<feature type="region of interest" description="Disordered" evidence="1">
    <location>
        <begin position="87"/>
        <end position="120"/>
    </location>
</feature>
<evidence type="ECO:0000256" key="1">
    <source>
        <dbReference type="SAM" id="MobiDB-lite"/>
    </source>
</evidence>
<protein>
    <submittedName>
        <fullName evidence="2">Uncharacterized protein</fullName>
    </submittedName>
</protein>
<dbReference type="Proteomes" id="UP000637578">
    <property type="component" value="Unassembled WGS sequence"/>
</dbReference>
<gene>
    <name evidence="2" type="ORF">GCM10012275_18020</name>
</gene>